<comment type="caution">
    <text evidence="2">The sequence shown here is derived from an EMBL/GenBank/DDBJ whole genome shotgun (WGS) entry which is preliminary data.</text>
</comment>
<dbReference type="Gene3D" id="3.40.720.10">
    <property type="entry name" value="Alkaline Phosphatase, subunit A"/>
    <property type="match status" value="1"/>
</dbReference>
<dbReference type="InterPro" id="IPR017850">
    <property type="entry name" value="Alkaline_phosphatase_core_sf"/>
</dbReference>
<feature type="non-terminal residue" evidence="2">
    <location>
        <position position="313"/>
    </location>
</feature>
<feature type="domain" description="Sulfatase N-terminal" evidence="1">
    <location>
        <begin position="10"/>
        <end position="222"/>
    </location>
</feature>
<dbReference type="SUPFAM" id="SSF53649">
    <property type="entry name" value="Alkaline phosphatase-like"/>
    <property type="match status" value="1"/>
</dbReference>
<dbReference type="Pfam" id="PF00884">
    <property type="entry name" value="Sulfatase"/>
    <property type="match status" value="1"/>
</dbReference>
<reference evidence="2" key="1">
    <citation type="journal article" date="2014" name="Front. Microbiol.">
        <title>High frequency of phylogenetically diverse reductive dehalogenase-homologous genes in deep subseafloor sedimentary metagenomes.</title>
        <authorList>
            <person name="Kawai M."/>
            <person name="Futagami T."/>
            <person name="Toyoda A."/>
            <person name="Takaki Y."/>
            <person name="Nishi S."/>
            <person name="Hori S."/>
            <person name="Arai W."/>
            <person name="Tsubouchi T."/>
            <person name="Morono Y."/>
            <person name="Uchiyama I."/>
            <person name="Ito T."/>
            <person name="Fujiyama A."/>
            <person name="Inagaki F."/>
            <person name="Takami H."/>
        </authorList>
    </citation>
    <scope>NUCLEOTIDE SEQUENCE</scope>
    <source>
        <strain evidence="2">Expedition CK06-06</strain>
    </source>
</reference>
<dbReference type="InterPro" id="IPR000917">
    <property type="entry name" value="Sulfatase_N"/>
</dbReference>
<accession>X1A9M4</accession>
<dbReference type="AlphaFoldDB" id="X1A9M4"/>
<sequence>TFNLGHTIDFWDNEINDNSRKYKLEGQHSVDFFSDKAVEYLESYDHQKPFFLMVTYNGPYMNPPTNLGAARNRHYAYYEKKEFPSFPRNRVNETVLEEAMVPDPEEWYLNLARMHNDPKTMANAASQNTMVDDGVGRLLEALKDNGLAENTLVIYTSDQGNFFGQHGLWGHTDFSFPASMYETAMNIPLIAHYPGVIEKSQVSDLFIGQYDLMPTILDMAGVNVEIPNSPGRSFAEHLKGNELTSWGDAVYMDQEATRVIRTSQYSYWKRMKGTGQHELYDIQKDPEQENNLYGNPEYAEAVSELDRRLTQFF</sequence>
<dbReference type="PANTHER" id="PTHR43108">
    <property type="entry name" value="N-ACETYLGLUCOSAMINE-6-SULFATASE FAMILY MEMBER"/>
    <property type="match status" value="1"/>
</dbReference>
<evidence type="ECO:0000313" key="2">
    <source>
        <dbReference type="EMBL" id="GAG79100.1"/>
    </source>
</evidence>
<proteinExistence type="predicted"/>
<evidence type="ECO:0000259" key="1">
    <source>
        <dbReference type="Pfam" id="PF00884"/>
    </source>
</evidence>
<dbReference type="PANTHER" id="PTHR43108:SF6">
    <property type="entry name" value="N-SULPHOGLUCOSAMINE SULPHOHYDROLASE"/>
    <property type="match status" value="1"/>
</dbReference>
<name>X1A9M4_9ZZZZ</name>
<dbReference type="EMBL" id="BART01010964">
    <property type="protein sequence ID" value="GAG79100.1"/>
    <property type="molecule type" value="Genomic_DNA"/>
</dbReference>
<organism evidence="2">
    <name type="scientific">marine sediment metagenome</name>
    <dbReference type="NCBI Taxonomy" id="412755"/>
    <lineage>
        <taxon>unclassified sequences</taxon>
        <taxon>metagenomes</taxon>
        <taxon>ecological metagenomes</taxon>
    </lineage>
</organism>
<gene>
    <name evidence="2" type="ORF">S01H4_23589</name>
</gene>
<feature type="non-terminal residue" evidence="2">
    <location>
        <position position="1"/>
    </location>
</feature>
<protein>
    <recommendedName>
        <fullName evidence="1">Sulfatase N-terminal domain-containing protein</fullName>
    </recommendedName>
</protein>